<evidence type="ECO:0000256" key="1">
    <source>
        <dbReference type="SAM" id="SignalP"/>
    </source>
</evidence>
<reference evidence="2" key="1">
    <citation type="submission" date="2016-03" db="EMBL/GenBank/DDBJ databases">
        <title>Mechanisms controlling the formation of the plant cell surface in tip-growing cells are functionally conserved among land plants.</title>
        <authorList>
            <person name="Honkanen S."/>
            <person name="Jones V.A."/>
            <person name="Morieri G."/>
            <person name="Champion C."/>
            <person name="Hetherington A.J."/>
            <person name="Kelly S."/>
            <person name="Saint-Marcoux D."/>
            <person name="Proust H."/>
            <person name="Prescott H."/>
            <person name="Dolan L."/>
        </authorList>
    </citation>
    <scope>NUCLEOTIDE SEQUENCE [LARGE SCALE GENOMIC DNA]</scope>
    <source>
        <tissue evidence="2">Whole gametophyte</tissue>
    </source>
</reference>
<accession>A0A176VMA1</accession>
<dbReference type="EMBL" id="LVLJ01003403">
    <property type="protein sequence ID" value="OAE21553.1"/>
    <property type="molecule type" value="Genomic_DNA"/>
</dbReference>
<feature type="chain" id="PRO_5008051886" evidence="1">
    <location>
        <begin position="29"/>
        <end position="174"/>
    </location>
</feature>
<gene>
    <name evidence="2" type="ORF">AXG93_2543s1120</name>
</gene>
<proteinExistence type="predicted"/>
<dbReference type="AlphaFoldDB" id="A0A176VMA1"/>
<comment type="caution">
    <text evidence="2">The sequence shown here is derived from an EMBL/GenBank/DDBJ whole genome shotgun (WGS) entry which is preliminary data.</text>
</comment>
<keyword evidence="3" id="KW-1185">Reference proteome</keyword>
<protein>
    <submittedName>
        <fullName evidence="2">Uncharacterized protein</fullName>
    </submittedName>
</protein>
<keyword evidence="1" id="KW-0732">Signal</keyword>
<dbReference type="Proteomes" id="UP000077202">
    <property type="component" value="Unassembled WGS sequence"/>
</dbReference>
<feature type="signal peptide" evidence="1">
    <location>
        <begin position="1"/>
        <end position="28"/>
    </location>
</feature>
<evidence type="ECO:0000313" key="2">
    <source>
        <dbReference type="EMBL" id="OAE21553.1"/>
    </source>
</evidence>
<name>A0A176VMA1_MARPO</name>
<evidence type="ECO:0000313" key="3">
    <source>
        <dbReference type="Proteomes" id="UP000077202"/>
    </source>
</evidence>
<sequence>MARFTLTPCSVVLVSITIWLSLSMVASAAANRSFILNALTDNYKEQEVFVQCTCVYDTYRRTLTPKFLLRPDANTTVEVDQCPGVKQVECDITRYSRPPNNEQKYYMKVLAWYFKGPSETKFKFDNGVLYYAVAPDLNNWMNSGLVWTMDAENHYTPKFLSLKTASENGLSREI</sequence>
<organism evidence="2 3">
    <name type="scientific">Marchantia polymorpha subsp. ruderalis</name>
    <dbReference type="NCBI Taxonomy" id="1480154"/>
    <lineage>
        <taxon>Eukaryota</taxon>
        <taxon>Viridiplantae</taxon>
        <taxon>Streptophyta</taxon>
        <taxon>Embryophyta</taxon>
        <taxon>Marchantiophyta</taxon>
        <taxon>Marchantiopsida</taxon>
        <taxon>Marchantiidae</taxon>
        <taxon>Marchantiales</taxon>
        <taxon>Marchantiaceae</taxon>
        <taxon>Marchantia</taxon>
    </lineage>
</organism>